<evidence type="ECO:0000313" key="3">
    <source>
        <dbReference type="Proteomes" id="UP000009145"/>
    </source>
</evidence>
<keyword evidence="1" id="KW-0472">Membrane</keyword>
<keyword evidence="1" id="KW-1133">Transmembrane helix</keyword>
<dbReference type="Proteomes" id="UP000009145">
    <property type="component" value="Chromosome"/>
</dbReference>
<dbReference type="KEGG" id="mec:Q7C_100"/>
<dbReference type="InterPro" id="IPR032307">
    <property type="entry name" value="PepSY_TM-like_2"/>
</dbReference>
<feature type="transmembrane region" description="Helical" evidence="1">
    <location>
        <begin position="14"/>
        <end position="36"/>
    </location>
</feature>
<dbReference type="EMBL" id="CP003380">
    <property type="protein sequence ID" value="AFJ01281.1"/>
    <property type="molecule type" value="Genomic_DNA"/>
</dbReference>
<sequence length="348" mass="39067" precursor="true">MNLKLPRSVNAKNLHWISSAICLIGMFLFSITGITLNHAADIEGEPKITQIESQLPQAMLAQLKQQQLSQGFLAWYKQQTGKALPDNVSPQWSEYELYIAMPRAGGDKWLTVDLETGLFYQEVTDRGVIAYLNDLHKARNTNQLWGWFIDIFSLACIFFSVTGLILLKRYAKVRKSTWPLVISGLFIPVIVLISSTAHANEIEVSIPRLKVAEYHAPYVAVWIADAKQNAVLDIAVWYDYTMADDEGEKWLKDMRLWWRKSGRGLDLPIDGLTGATRRPGTAKINLAPFAAELAALPAGTYHLFAEAARELGGREAISIEFTMPIEKPQTLSVPGKRELEQLKLTLEP</sequence>
<dbReference type="STRING" id="754477.Q7C_100"/>
<dbReference type="PANTHER" id="PTHR40115:SF1">
    <property type="entry name" value="INNER MEMBRANE PROTEIN WITH PEPSY TM HELIX"/>
    <property type="match status" value="1"/>
</dbReference>
<keyword evidence="3" id="KW-1185">Reference proteome</keyword>
<dbReference type="PATRIC" id="fig|754477.3.peg.99"/>
<feature type="transmembrane region" description="Helical" evidence="1">
    <location>
        <begin position="178"/>
        <end position="199"/>
    </location>
</feature>
<evidence type="ECO:0000313" key="2">
    <source>
        <dbReference type="EMBL" id="AFJ01281.1"/>
    </source>
</evidence>
<dbReference type="Pfam" id="PF10029">
    <property type="entry name" value="DUF2271"/>
    <property type="match status" value="1"/>
</dbReference>
<organism evidence="2 3">
    <name type="scientific">Methylophaga frappieri (strain ATCC BAA-2434 / DSM 25690 / JAM7)</name>
    <dbReference type="NCBI Taxonomy" id="754477"/>
    <lineage>
        <taxon>Bacteria</taxon>
        <taxon>Pseudomonadati</taxon>
        <taxon>Pseudomonadota</taxon>
        <taxon>Gammaproteobacteria</taxon>
        <taxon>Thiotrichales</taxon>
        <taxon>Piscirickettsiaceae</taxon>
        <taxon>Methylophaga</taxon>
    </lineage>
</organism>
<dbReference type="AlphaFoldDB" id="I1YED8"/>
<gene>
    <name evidence="2" type="ordered locus">Q7C_100</name>
</gene>
<dbReference type="Pfam" id="PF16357">
    <property type="entry name" value="PepSY_TM_like_2"/>
    <property type="match status" value="1"/>
</dbReference>
<dbReference type="PANTHER" id="PTHR40115">
    <property type="entry name" value="INNER MEMBRANE PROTEIN WITH PEPSY TM HELIX"/>
    <property type="match status" value="1"/>
</dbReference>
<dbReference type="eggNOG" id="COG3656">
    <property type="taxonomic scope" value="Bacteria"/>
</dbReference>
<dbReference type="HOGENOM" id="CLU_780263_0_0_6"/>
<reference evidence="2 3" key="1">
    <citation type="journal article" date="2012" name="J. Bacteriol.">
        <title>Complete genome sequences of Methylophaga sp. strain JAM1 and Methylophaga sp. strain JAM7.</title>
        <authorList>
            <person name="Villeneuve C."/>
            <person name="Martineau C."/>
            <person name="Mauffrey F."/>
            <person name="Villemur R."/>
        </authorList>
    </citation>
    <scope>NUCLEOTIDE SEQUENCE [LARGE SCALE GENOMIC DNA]</scope>
    <source>
        <strain evidence="2 3">JAM7</strain>
    </source>
</reference>
<keyword evidence="1" id="KW-0812">Transmembrane</keyword>
<dbReference type="eggNOG" id="COG3295">
    <property type="taxonomic scope" value="Bacteria"/>
</dbReference>
<proteinExistence type="predicted"/>
<dbReference type="InterPro" id="IPR014469">
    <property type="entry name" value="DUF2271"/>
</dbReference>
<accession>I1YED8</accession>
<dbReference type="RefSeq" id="WP_014702731.1">
    <property type="nucleotide sequence ID" value="NC_017856.1"/>
</dbReference>
<evidence type="ECO:0000256" key="1">
    <source>
        <dbReference type="SAM" id="Phobius"/>
    </source>
</evidence>
<feature type="transmembrane region" description="Helical" evidence="1">
    <location>
        <begin position="144"/>
        <end position="166"/>
    </location>
</feature>
<protein>
    <submittedName>
        <fullName evidence="2">Uncharacterized conserved membrane domain fused to predicted periplasmic domain protein</fullName>
    </submittedName>
</protein>
<name>I1YED8_METFJ</name>